<gene>
    <name evidence="5" type="ORF">C2L65_35505</name>
</gene>
<dbReference type="SUPFAM" id="SSF51197">
    <property type="entry name" value="Clavaminate synthase-like"/>
    <property type="match status" value="1"/>
</dbReference>
<dbReference type="PANTHER" id="PTHR46332">
    <property type="entry name" value="ASPARTATE BETA-HYDROXYLASE DOMAIN-CONTAINING PROTEIN 2"/>
    <property type="match status" value="1"/>
</dbReference>
<sequence length="300" mass="34411">MRWIFILWFFSSVAYVVKRGNVRFAFARQLSDHSTFLAPINGLCYLFSPLKATAYIDLKHFPELAPLKANWESIRKEALAVDATQKISAATNYNDIGFNSFFKTGWRRFYLKWYGDPHPSAQSLCPVTTRLLQDIPTIKAAMFAQLPPGASLVRHRDPYAGSVRYHLGLVTPSSPKCYISVDGCPYFWRDGDAVMFDETYIHYAKNETDVSRIVLFCDVERPMYFRWAAALNRAFANVVLRAASSPNEDGDRIGFLNRAFKHVYAIRRVGKRLKAWHRPTYYVVKWALFGSIFAGIIYAL</sequence>
<proteinExistence type="inferred from homology"/>
<accession>A0A2I8F2X7</accession>
<dbReference type="PANTHER" id="PTHR46332:SF5">
    <property type="entry name" value="ASPARTATE BETA-HYDROXYLASE DOMAIN CONTAINING 2"/>
    <property type="match status" value="1"/>
</dbReference>
<name>A0A2I8F2X7_9BURK</name>
<dbReference type="InterPro" id="IPR007803">
    <property type="entry name" value="Asp/Arg/Pro-Hydrxlase"/>
</dbReference>
<dbReference type="OrthoDB" id="21665at2"/>
<dbReference type="Proteomes" id="UP000243502">
    <property type="component" value="Chromosome 3"/>
</dbReference>
<dbReference type="Gene3D" id="2.60.120.330">
    <property type="entry name" value="B-lactam Antibiotic, Isopenicillin N Synthase, Chain"/>
    <property type="match status" value="1"/>
</dbReference>
<dbReference type="AlphaFoldDB" id="A0A2I8F2X7"/>
<dbReference type="GO" id="GO:0051213">
    <property type="term" value="F:dioxygenase activity"/>
    <property type="evidence" value="ECO:0007669"/>
    <property type="project" value="UniProtKB-KW"/>
</dbReference>
<dbReference type="RefSeq" id="WP_103254666.1">
    <property type="nucleotide sequence ID" value="NZ_CP026113.1"/>
</dbReference>
<evidence type="ECO:0000259" key="4">
    <source>
        <dbReference type="Pfam" id="PF05118"/>
    </source>
</evidence>
<feature type="domain" description="Aspartyl/asparaginy/proline hydroxylase" evidence="4">
    <location>
        <begin position="69"/>
        <end position="222"/>
    </location>
</feature>
<keyword evidence="2" id="KW-0223">Dioxygenase</keyword>
<evidence type="ECO:0000256" key="2">
    <source>
        <dbReference type="ARBA" id="ARBA00022964"/>
    </source>
</evidence>
<evidence type="ECO:0000313" key="5">
    <source>
        <dbReference type="EMBL" id="AUT66123.1"/>
    </source>
</evidence>
<dbReference type="InterPro" id="IPR027443">
    <property type="entry name" value="IPNS-like_sf"/>
</dbReference>
<keyword evidence="3" id="KW-0560">Oxidoreductase</keyword>
<dbReference type="InterPro" id="IPR051821">
    <property type="entry name" value="Asp/Asn_beta-hydroxylase"/>
</dbReference>
<evidence type="ECO:0000256" key="3">
    <source>
        <dbReference type="ARBA" id="ARBA00023002"/>
    </source>
</evidence>
<comment type="similarity">
    <text evidence="1">Belongs to the aspartyl/asparaginyl beta-hydroxylase family.</text>
</comment>
<evidence type="ECO:0000256" key="1">
    <source>
        <dbReference type="ARBA" id="ARBA00007730"/>
    </source>
</evidence>
<dbReference type="EMBL" id="CP026113">
    <property type="protein sequence ID" value="AUT66123.1"/>
    <property type="molecule type" value="Genomic_DNA"/>
</dbReference>
<dbReference type="KEGG" id="pter:C2L65_35505"/>
<dbReference type="Pfam" id="PF05118">
    <property type="entry name" value="Asp_Arg_Hydrox"/>
    <property type="match status" value="1"/>
</dbReference>
<organism evidence="5 6">
    <name type="scientific">Paraburkholderia terrae</name>
    <dbReference type="NCBI Taxonomy" id="311230"/>
    <lineage>
        <taxon>Bacteria</taxon>
        <taxon>Pseudomonadati</taxon>
        <taxon>Pseudomonadota</taxon>
        <taxon>Betaproteobacteria</taxon>
        <taxon>Burkholderiales</taxon>
        <taxon>Burkholderiaceae</taxon>
        <taxon>Paraburkholderia</taxon>
    </lineage>
</organism>
<reference evidence="5 6" key="1">
    <citation type="submission" date="2018-01" db="EMBL/GenBank/DDBJ databases">
        <title>Species boundaries and ecological features among Paraburkholderia terrae DSMZ17804T, P. hospita DSMZ17164T and P. caribensis DSMZ13236T.</title>
        <authorList>
            <person name="Pratama A.A."/>
        </authorList>
    </citation>
    <scope>NUCLEOTIDE SEQUENCE [LARGE SCALE GENOMIC DNA]</scope>
    <source>
        <strain evidence="5 6">DSM 17804</strain>
    </source>
</reference>
<evidence type="ECO:0000313" key="6">
    <source>
        <dbReference type="Proteomes" id="UP000243502"/>
    </source>
</evidence>
<protein>
    <submittedName>
        <fullName evidence="5">Lipid A hydroxylase LpxO</fullName>
    </submittedName>
</protein>